<dbReference type="InterPro" id="IPR020472">
    <property type="entry name" value="WD40_PAC1"/>
</dbReference>
<dbReference type="InterPro" id="IPR019775">
    <property type="entry name" value="WD40_repeat_CS"/>
</dbReference>
<accession>A0A0G2FTU8</accession>
<reference evidence="5 6" key="2">
    <citation type="submission" date="2015-05" db="EMBL/GenBank/DDBJ databases">
        <authorList>
            <person name="Morales-Cruz A."/>
            <person name="Amrine K.C."/>
            <person name="Cantu D."/>
        </authorList>
    </citation>
    <scope>NUCLEOTIDE SEQUENCE [LARGE SCALE GENOMIC DNA]</scope>
    <source>
        <strain evidence="5">DA912</strain>
    </source>
</reference>
<dbReference type="InterPro" id="IPR001680">
    <property type="entry name" value="WD40_rpt"/>
</dbReference>
<dbReference type="AlphaFoldDB" id="A0A0G2FTU8"/>
<reference evidence="5 6" key="1">
    <citation type="submission" date="2015-05" db="EMBL/GenBank/DDBJ databases">
        <title>Distinctive expansion of gene families associated with plant cell wall degradation and secondary metabolism in the genomes of grapevine trunk pathogens.</title>
        <authorList>
            <person name="Lawrence D.P."/>
            <person name="Travadon R."/>
            <person name="Rolshausen P.E."/>
            <person name="Baumgartner K."/>
        </authorList>
    </citation>
    <scope>NUCLEOTIDE SEQUENCE [LARGE SCALE GENOMIC DNA]</scope>
    <source>
        <strain evidence="5">DA912</strain>
    </source>
</reference>
<dbReference type="SUPFAM" id="SSF50978">
    <property type="entry name" value="WD40 repeat-like"/>
    <property type="match status" value="1"/>
</dbReference>
<keyword evidence="2" id="KW-0677">Repeat</keyword>
<feature type="region of interest" description="Disordered" evidence="4">
    <location>
        <begin position="364"/>
        <end position="398"/>
    </location>
</feature>
<dbReference type="Proteomes" id="UP000034680">
    <property type="component" value="Unassembled WGS sequence"/>
</dbReference>
<evidence type="ECO:0000256" key="2">
    <source>
        <dbReference type="ARBA" id="ARBA00022737"/>
    </source>
</evidence>
<dbReference type="OrthoDB" id="6262491at2759"/>
<name>A0A0G2FTU8_9PEZI</name>
<dbReference type="PRINTS" id="PR00320">
    <property type="entry name" value="GPROTEINBRPT"/>
</dbReference>
<dbReference type="PROSITE" id="PS50082">
    <property type="entry name" value="WD_REPEATS_2"/>
    <property type="match status" value="1"/>
</dbReference>
<dbReference type="InterPro" id="IPR015943">
    <property type="entry name" value="WD40/YVTN_repeat-like_dom_sf"/>
</dbReference>
<dbReference type="PANTHER" id="PTHR19848:SF8">
    <property type="entry name" value="F-BOX AND WD REPEAT DOMAIN CONTAINING 7"/>
    <property type="match status" value="1"/>
</dbReference>
<organism evidence="5 6">
    <name type="scientific">Diaporthe ampelina</name>
    <dbReference type="NCBI Taxonomy" id="1214573"/>
    <lineage>
        <taxon>Eukaryota</taxon>
        <taxon>Fungi</taxon>
        <taxon>Dikarya</taxon>
        <taxon>Ascomycota</taxon>
        <taxon>Pezizomycotina</taxon>
        <taxon>Sordariomycetes</taxon>
        <taxon>Sordariomycetidae</taxon>
        <taxon>Diaporthales</taxon>
        <taxon>Diaporthaceae</taxon>
        <taxon>Diaporthe</taxon>
    </lineage>
</organism>
<evidence type="ECO:0000256" key="1">
    <source>
        <dbReference type="ARBA" id="ARBA00022574"/>
    </source>
</evidence>
<feature type="compositionally biased region" description="Basic and acidic residues" evidence="4">
    <location>
        <begin position="1"/>
        <end position="26"/>
    </location>
</feature>
<protein>
    <submittedName>
        <fullName evidence="5">Putative wd repeat-containing protein</fullName>
    </submittedName>
</protein>
<keyword evidence="6" id="KW-1185">Reference proteome</keyword>
<feature type="compositionally biased region" description="Basic and acidic residues" evidence="4">
    <location>
        <begin position="373"/>
        <end position="384"/>
    </location>
</feature>
<dbReference type="PROSITE" id="PS00678">
    <property type="entry name" value="WD_REPEATS_1"/>
    <property type="match status" value="1"/>
</dbReference>
<proteinExistence type="predicted"/>
<dbReference type="InterPro" id="IPR036322">
    <property type="entry name" value="WD40_repeat_dom_sf"/>
</dbReference>
<dbReference type="Gene3D" id="2.130.10.10">
    <property type="entry name" value="YVTN repeat-like/Quinoprotein amine dehydrogenase"/>
    <property type="match status" value="2"/>
</dbReference>
<feature type="region of interest" description="Disordered" evidence="4">
    <location>
        <begin position="1"/>
        <end position="28"/>
    </location>
</feature>
<dbReference type="SMART" id="SM00320">
    <property type="entry name" value="WD40"/>
    <property type="match status" value="6"/>
</dbReference>
<keyword evidence="1 3" id="KW-0853">WD repeat</keyword>
<evidence type="ECO:0000313" key="5">
    <source>
        <dbReference type="EMBL" id="KKY37339.1"/>
    </source>
</evidence>
<dbReference type="Pfam" id="PF00400">
    <property type="entry name" value="WD40"/>
    <property type="match status" value="4"/>
</dbReference>
<dbReference type="PANTHER" id="PTHR19848">
    <property type="entry name" value="WD40 REPEAT PROTEIN"/>
    <property type="match status" value="1"/>
</dbReference>
<feature type="compositionally biased region" description="Acidic residues" evidence="4">
    <location>
        <begin position="385"/>
        <end position="398"/>
    </location>
</feature>
<dbReference type="EMBL" id="LCUC01000090">
    <property type="protein sequence ID" value="KKY37339.1"/>
    <property type="molecule type" value="Genomic_DNA"/>
</dbReference>
<comment type="caution">
    <text evidence="5">The sequence shown here is derived from an EMBL/GenBank/DDBJ whole genome shotgun (WGS) entry which is preliminary data.</text>
</comment>
<evidence type="ECO:0000313" key="6">
    <source>
        <dbReference type="Proteomes" id="UP000034680"/>
    </source>
</evidence>
<evidence type="ECO:0000256" key="4">
    <source>
        <dbReference type="SAM" id="MobiDB-lite"/>
    </source>
</evidence>
<dbReference type="STRING" id="1214573.A0A0G2FTU8"/>
<feature type="repeat" description="WD" evidence="3">
    <location>
        <begin position="121"/>
        <end position="164"/>
    </location>
</feature>
<gene>
    <name evidence="5" type="ORF">UCDDA912_g02684</name>
</gene>
<sequence>MNSSDPRHFFESDAEQSQRERREAKSSNKFGRPVVLKSKIAAACVNPLSSSSSIFIAESAGSVRRVNVDDKDFKHVVYRGPSAPITCVAVGGAQDRTLLAGSWDRNVWSWDIETRQLGRKFVGHSDFVKAVTCTKISGKHVLISGGADKKIMVWDMATGSRLHVLQDSVTAMLAVQSLAVDPIQSSGDEAVVVSAGSDPFVRRWRVRLDRWEQLVDAEPGAPNVERRSIKVHETGVYKVLFNLSDDEADLWTASADGSSKCLSRGKGFGLEDSFEHGDHVRSVVVTDQWVITAGRDEDLKIWDRASGKLYCSLEGHYDEVTDLVLLDGDHGQEKRLASVSIDGTVRTWPLDKAGIDTAVKEQQRAGINGAVDDQPKEEPEKMLTAEEEAELAELLDDD</sequence>
<evidence type="ECO:0000256" key="3">
    <source>
        <dbReference type="PROSITE-ProRule" id="PRU00221"/>
    </source>
</evidence>